<dbReference type="InterPro" id="IPR012301">
    <property type="entry name" value="Malic_N_dom"/>
</dbReference>
<dbReference type="InterPro" id="IPR002505">
    <property type="entry name" value="PTA_PTB"/>
</dbReference>
<dbReference type="Pfam" id="PF00390">
    <property type="entry name" value="malic"/>
    <property type="match status" value="1"/>
</dbReference>
<dbReference type="PROSITE" id="PS00331">
    <property type="entry name" value="MALIC_ENZYMES"/>
    <property type="match status" value="1"/>
</dbReference>
<dbReference type="Gene3D" id="3.40.50.10750">
    <property type="entry name" value="Isocitrate/Isopropylmalate dehydrogenase-like"/>
    <property type="match status" value="1"/>
</dbReference>
<dbReference type="InterPro" id="IPR045213">
    <property type="entry name" value="Malic_NAD-bd_bact_type"/>
</dbReference>
<evidence type="ECO:0000256" key="4">
    <source>
        <dbReference type="ARBA" id="ARBA00008756"/>
    </source>
</evidence>
<evidence type="ECO:0000259" key="9">
    <source>
        <dbReference type="SMART" id="SM01274"/>
    </source>
</evidence>
<dbReference type="Proteomes" id="UP001431634">
    <property type="component" value="Unassembled WGS sequence"/>
</dbReference>
<keyword evidence="5" id="KW-0479">Metal-binding</keyword>
<dbReference type="InterPro" id="IPR042113">
    <property type="entry name" value="P_AcTrfase_dom1"/>
</dbReference>
<feature type="domain" description="Malic enzyme NAD-binding" evidence="8">
    <location>
        <begin position="163"/>
        <end position="400"/>
    </location>
</feature>
<dbReference type="PANTHER" id="PTHR43237">
    <property type="entry name" value="NADP-DEPENDENT MALIC ENZYME"/>
    <property type="match status" value="1"/>
</dbReference>
<dbReference type="SUPFAM" id="SSF51735">
    <property type="entry name" value="NAD(P)-binding Rossmann-fold domains"/>
    <property type="match status" value="1"/>
</dbReference>
<dbReference type="EMBL" id="JASBAO010000001">
    <property type="protein sequence ID" value="MDI2090828.1"/>
    <property type="molecule type" value="Genomic_DNA"/>
</dbReference>
<reference evidence="10" key="1">
    <citation type="submission" date="2023-05" db="EMBL/GenBank/DDBJ databases">
        <title>Whole genome sequence of Commensalibacter sp.</title>
        <authorList>
            <person name="Charoenyingcharoen P."/>
            <person name="Yukphan P."/>
        </authorList>
    </citation>
    <scope>NUCLEOTIDE SEQUENCE</scope>
    <source>
        <strain evidence="10">TBRC 16381</strain>
    </source>
</reference>
<evidence type="ECO:0000313" key="10">
    <source>
        <dbReference type="EMBL" id="MDI2090828.1"/>
    </source>
</evidence>
<dbReference type="InterPro" id="IPR012302">
    <property type="entry name" value="Malic_NAD-bd"/>
</dbReference>
<evidence type="ECO:0000256" key="7">
    <source>
        <dbReference type="ARBA" id="ARBA00023268"/>
    </source>
</evidence>
<comment type="cofactor">
    <cofactor evidence="1">
        <name>Mn(2+)</name>
        <dbReference type="ChEBI" id="CHEBI:29035"/>
    </cofactor>
</comment>
<comment type="cofactor">
    <cofactor evidence="2">
        <name>Mg(2+)</name>
        <dbReference type="ChEBI" id="CHEBI:18420"/>
    </cofactor>
</comment>
<proteinExistence type="inferred from homology"/>
<evidence type="ECO:0000313" key="11">
    <source>
        <dbReference type="Proteomes" id="UP001431634"/>
    </source>
</evidence>
<dbReference type="PANTHER" id="PTHR43237:SF4">
    <property type="entry name" value="NADP-DEPENDENT MALIC ENZYME"/>
    <property type="match status" value="1"/>
</dbReference>
<feature type="domain" description="Malic enzyme N-terminal" evidence="9">
    <location>
        <begin position="18"/>
        <end position="151"/>
    </location>
</feature>
<dbReference type="SUPFAM" id="SSF53659">
    <property type="entry name" value="Isocitrate/Isopropylmalate dehydrogenase-like"/>
    <property type="match status" value="1"/>
</dbReference>
<dbReference type="Pfam" id="PF01515">
    <property type="entry name" value="PTA_PTB"/>
    <property type="match status" value="1"/>
</dbReference>
<keyword evidence="7" id="KW-0511">Multifunctional enzyme</keyword>
<evidence type="ECO:0000256" key="1">
    <source>
        <dbReference type="ARBA" id="ARBA00001936"/>
    </source>
</evidence>
<evidence type="ECO:0000256" key="6">
    <source>
        <dbReference type="ARBA" id="ARBA00023002"/>
    </source>
</evidence>
<dbReference type="InterPro" id="IPR042112">
    <property type="entry name" value="P_AcTrfase_dom2"/>
</dbReference>
<dbReference type="InterPro" id="IPR012188">
    <property type="entry name" value="ME_PTA"/>
</dbReference>
<protein>
    <submittedName>
        <fullName evidence="10">NADP-dependent malic enzyme</fullName>
        <ecNumber evidence="10">1.1.1.40</ecNumber>
    </submittedName>
</protein>
<dbReference type="SMART" id="SM01274">
    <property type="entry name" value="malic"/>
    <property type="match status" value="1"/>
</dbReference>
<gene>
    <name evidence="10" type="ORF">QJV27_05470</name>
</gene>
<dbReference type="SUPFAM" id="SSF53223">
    <property type="entry name" value="Aminoacid dehydrogenase-like, N-terminal domain"/>
    <property type="match status" value="1"/>
</dbReference>
<dbReference type="InterPro" id="IPR015884">
    <property type="entry name" value="Malic_enzyme_CS"/>
</dbReference>
<dbReference type="InterPro" id="IPR036291">
    <property type="entry name" value="NAD(P)-bd_dom_sf"/>
</dbReference>
<dbReference type="RefSeq" id="WP_281447947.1">
    <property type="nucleotide sequence ID" value="NZ_JASBAO010000001.1"/>
</dbReference>
<dbReference type="SMART" id="SM00919">
    <property type="entry name" value="Malic_M"/>
    <property type="match status" value="1"/>
</dbReference>
<dbReference type="InterPro" id="IPR046346">
    <property type="entry name" value="Aminoacid_DH-like_N_sf"/>
</dbReference>
<dbReference type="InterPro" id="IPR037062">
    <property type="entry name" value="Malic_N_dom_sf"/>
</dbReference>
<name>A0ABT6Q1H2_9PROT</name>
<keyword evidence="11" id="KW-1185">Reference proteome</keyword>
<evidence type="ECO:0000256" key="2">
    <source>
        <dbReference type="ARBA" id="ARBA00001946"/>
    </source>
</evidence>
<comment type="caution">
    <text evidence="10">The sequence shown here is derived from an EMBL/GenBank/DDBJ whole genome shotgun (WGS) entry which is preliminary data.</text>
</comment>
<keyword evidence="6 10" id="KW-0560">Oxidoreductase</keyword>
<comment type="similarity">
    <text evidence="4">In the C-terminal section; belongs to the phosphate acetyltransferase and butyryltransferase family.</text>
</comment>
<dbReference type="EC" id="1.1.1.40" evidence="10"/>
<dbReference type="InterPro" id="IPR051674">
    <property type="entry name" value="Malate_Decarboxylase"/>
</dbReference>
<dbReference type="Gene3D" id="3.40.50.720">
    <property type="entry name" value="NAD(P)-binding Rossmann-like Domain"/>
    <property type="match status" value="1"/>
</dbReference>
<evidence type="ECO:0000256" key="3">
    <source>
        <dbReference type="ARBA" id="ARBA00007686"/>
    </source>
</evidence>
<comment type="similarity">
    <text evidence="3">In the N-terminal section; belongs to the malic enzymes family.</text>
</comment>
<evidence type="ECO:0000256" key="5">
    <source>
        <dbReference type="ARBA" id="ARBA00022723"/>
    </source>
</evidence>
<dbReference type="PIRSF" id="PIRSF036684">
    <property type="entry name" value="ME_PTA"/>
    <property type="match status" value="1"/>
</dbReference>
<dbReference type="CDD" id="cd05311">
    <property type="entry name" value="NAD_bind_2_malic_enz"/>
    <property type="match status" value="1"/>
</dbReference>
<sequence length="756" mass="82168">MDQKFKQEALDYHQYPTAGKLTITPTKRMATQRDLSLAYSPGVAAPCLEIQRDPSLASKYTAKGNLVAVISNGTAVLGLGNIGPLAGKPVMEGKAVLFKKFAGIDVFDIEVDATDPDHFCDVVAALEPTFGGINLEDIKAPECFKIEKNLQSRMNIPVFHDDQHGTAIVVTAALVNALRIQNKKLEDVKLVTSGAGAAAMACVDLMVGMGMKVENVTLTDIDGVVWKGRSPDMPENMARYAKETNARTLAEVIKGADIFLGLSAAGVLKAEYLEHMAERPVILALANPEPEITPDEVKTVRKDAIIATGRSDYPNQVNNVLCFPFIFRGALDVGAQQINEAMQHAAVYALAKLATLEANEAVIAAYGGEGPAFGPEYILPKPFDPRLILEIAPAVAKAAMDSGVATRPIEDFKAYIEHLSEFVFRTSQVMQPVFEAVRRSENLKKVVFSEGENERVLRAVQTLVNDNLAKPCLIGNKERIQEKIKSLGLSLQVDKHVHVFEPSRDDLLLQALEKPYQHLVERQGVPPSLAYEQLYRRKSVLAAMLLREGHVDAALIGGYGEWYRHFKYLKNIIPKRQDVKQFYTISALIQSNVVLFMGDAYLHLNPSAEEIAELTLLASEAVSTFGLVPRAALLSYSSFGTGKSGSAEKMREALALIKERNPDLEVDGEMQGDAALSPSIRARLVDNSPLVGNANLLIMPDLDSANIGFSLSRVVGDALQIGPITLGAVKPLHILTESTTARGIVNLATIAIKQSL</sequence>
<dbReference type="GO" id="GO:0004473">
    <property type="term" value="F:malate dehydrogenase (decarboxylating) (NADP+) activity"/>
    <property type="evidence" value="ECO:0007669"/>
    <property type="project" value="UniProtKB-EC"/>
</dbReference>
<dbReference type="Gene3D" id="3.40.50.10950">
    <property type="match status" value="1"/>
</dbReference>
<dbReference type="Gene3D" id="3.40.50.10380">
    <property type="entry name" value="Malic enzyme, N-terminal domain"/>
    <property type="match status" value="1"/>
</dbReference>
<dbReference type="Pfam" id="PF03949">
    <property type="entry name" value="Malic_M"/>
    <property type="match status" value="1"/>
</dbReference>
<evidence type="ECO:0000259" key="8">
    <source>
        <dbReference type="SMART" id="SM00919"/>
    </source>
</evidence>
<accession>A0ABT6Q1H2</accession>
<organism evidence="10 11">
    <name type="scientific">Commensalibacter oyaizuii</name>
    <dbReference type="NCBI Taxonomy" id="3043873"/>
    <lineage>
        <taxon>Bacteria</taxon>
        <taxon>Pseudomonadati</taxon>
        <taxon>Pseudomonadota</taxon>
        <taxon>Alphaproteobacteria</taxon>
        <taxon>Acetobacterales</taxon>
        <taxon>Acetobacteraceae</taxon>
    </lineage>
</organism>